<dbReference type="PRINTS" id="PR00381">
    <property type="entry name" value="KINESINLIGHT"/>
</dbReference>
<keyword evidence="14" id="KW-1185">Reference proteome</keyword>
<sequence length="1435" mass="161620">MEFTKGIIAGIALLKITKKVMHFSQQGNYAAAIPLAQKAIKISRKTLGSQNAHVATYLNNLAELYRCQGRYAEAEPLYLEALGLDRIVLPQNHPNLARDLNNLAVLYQSQGRYAETEPLYLEAMNIDRIVLPQNHPDLARDLNNLATLYESQGRYDEAEPLYLEVLDIIRIALPKNHPHIATVLNNLALLYESQGRYPEAEPLCLEALKIDRITLPENHPQLATHLSKLASLYYAQGRYSEAEPLHNEAVAIDRIALPKNHPSLATHLNNLALLYESQGRYSEAEPVYSEAIAIDRIALPQNHPSLATDLNNLARLYKLQGRYSEAEPLYLEALKIIRIALPKNHPSLAATLNNLGQLYSSQGRYPEAEPLYLEALKIDGIALPENHPSLAGILNNLAELYRSQGRYAQAEPLYLEVLEIIRIALPKNHPQLATYLNNLAGLYCSQGRYAEAEPLLLEALEINRIALPENHPSLAGTLNNLARLYKYQGRYTKARYFCEQAIKIARIALPQNHPHLAVIHLSTFGQLCLLQGRYPEAEPLLLEALEIIRIALPKNHPALSDSLNNLACLYHKQKRYAEAETFVKESLGIDRMVLRENNPNFALHCNTLADIYRLQGRYIEAQPLYMKAIEIIRIALPKNHPYLSATLNNLSLLYQSQKSYSQSESLYLEALEIDRAALPENHPDIARDIHNLAYLYEIQQKYIEAESYYLEAIKIDRIALPENHPDLTIDVKNLALLYTFQGRYKKAWEQFQAALESENLRLQYIFSTSSDRERREYLQKNPETYYLFLNLVWQHLRDDTQAVGDALDAVLGRKAIATAALAAQNAAIYSGRYSAEIQTLFREWQKCNERLLEATYNPPRPDPERPEIYPTQIAEHRKRLSKLQQDSENLEKQLAKEIPELQLSQQEVNRNLVAAQLPDGSALVEFVRFKRYDFGAPKGEKWQEDRYIAFVVMAHQPEQVRLVDLGEAEPLDKLIKAFRRGFVGWEDNLGARRNPASVPTPVSPTQQLQETLCQPLIEALPSVSHCFLAPDSNLNLLPFQILPLSPASNSHYIGDKYRISYLNSGRDLLRQEISDRPLKICPATILADPDYDWNGTEPRQQGSGKQQSEEDSNSQPLPTLSGFSRAVGTDIFGIRAGELLGVAPYLRENALSLHLTHGNCPRILAVATHGFYRTAEKPYLELIRKLLNTKAGTETQCFEQHPSLISLQLVEVLEQFAEVWESKHPPVAQRMREFVPLIRDYLAKHPIDSRLDAADADNPMYRGGIALAGANVWNQGGELPDGNKGILFAQDIAALDLWGNELSALIACQTGLGEVASGDSVGGLRRAFVVSGSKSQVMSLWSVPARATVYLMERFFHHLNRGLGRAEALSHAQFEVRTVTAGELRQSKLGGEILQELNGDYADEDCPLSSPYYWGAWVCQGDISPLSVELNESRV</sequence>
<comment type="subcellular location">
    <subcellularLocation>
        <location evidence="1">Cytoplasm</location>
        <location evidence="1">Cytoskeleton</location>
    </subcellularLocation>
</comment>
<protein>
    <submittedName>
        <fullName evidence="13">Tetratricopeptide repeat protein</fullName>
    </submittedName>
</protein>
<dbReference type="Proteomes" id="UP001525890">
    <property type="component" value="Unassembled WGS sequence"/>
</dbReference>
<reference evidence="13 14" key="1">
    <citation type="journal article" date="2022" name="Front. Microbiol.">
        <title>High genomic differentiation and limited gene flow indicate recent cryptic speciation within the genus Laspinema (cyanobacteria).</title>
        <authorList>
            <person name="Stanojkovic A."/>
            <person name="Skoupy S."/>
            <person name="Skaloud P."/>
            <person name="Dvorak P."/>
        </authorList>
    </citation>
    <scope>NUCLEOTIDE SEQUENCE [LARGE SCALE GENOMIC DNA]</scope>
    <source>
        <strain evidence="13 14">D2a</strain>
    </source>
</reference>
<keyword evidence="6 10" id="KW-0802">TPR repeat</keyword>
<evidence type="ECO:0000256" key="6">
    <source>
        <dbReference type="ARBA" id="ARBA00022803"/>
    </source>
</evidence>
<comment type="similarity">
    <text evidence="2">Belongs to the kinesin light chain family.</text>
</comment>
<evidence type="ECO:0000313" key="14">
    <source>
        <dbReference type="Proteomes" id="UP001525890"/>
    </source>
</evidence>
<keyword evidence="8" id="KW-0505">Motor protein</keyword>
<dbReference type="RefSeq" id="WP_368009466.1">
    <property type="nucleotide sequence ID" value="NZ_JAMXFF010000070.1"/>
</dbReference>
<dbReference type="SUPFAM" id="SSF48452">
    <property type="entry name" value="TPR-like"/>
    <property type="match status" value="4"/>
</dbReference>
<feature type="region of interest" description="Disordered" evidence="11">
    <location>
        <begin position="1091"/>
        <end position="1121"/>
    </location>
</feature>
<evidence type="ECO:0000256" key="9">
    <source>
        <dbReference type="ARBA" id="ARBA00023212"/>
    </source>
</evidence>
<feature type="compositionally biased region" description="Polar residues" evidence="11">
    <location>
        <begin position="1097"/>
        <end position="1106"/>
    </location>
</feature>
<dbReference type="Pfam" id="PF12770">
    <property type="entry name" value="CHAT"/>
    <property type="match status" value="2"/>
</dbReference>
<evidence type="ECO:0000256" key="8">
    <source>
        <dbReference type="ARBA" id="ARBA00023175"/>
    </source>
</evidence>
<evidence type="ECO:0000256" key="5">
    <source>
        <dbReference type="ARBA" id="ARBA00022737"/>
    </source>
</evidence>
<keyword evidence="3" id="KW-0963">Cytoplasm</keyword>
<dbReference type="PANTHER" id="PTHR45783:SF3">
    <property type="entry name" value="KINESIN LIGHT CHAIN"/>
    <property type="match status" value="1"/>
</dbReference>
<dbReference type="PANTHER" id="PTHR45783">
    <property type="entry name" value="KINESIN LIGHT CHAIN"/>
    <property type="match status" value="1"/>
</dbReference>
<name>A0ABT2MZ40_9CYAN</name>
<comment type="caution">
    <text evidence="13">The sequence shown here is derived from an EMBL/GenBank/DDBJ whole genome shotgun (WGS) entry which is preliminary data.</text>
</comment>
<dbReference type="Pfam" id="PF13424">
    <property type="entry name" value="TPR_12"/>
    <property type="match status" value="8"/>
</dbReference>
<feature type="domain" description="CHAT" evidence="12">
    <location>
        <begin position="1004"/>
        <end position="1176"/>
    </location>
</feature>
<keyword evidence="7" id="KW-0175">Coiled coil</keyword>
<dbReference type="InterPro" id="IPR019734">
    <property type="entry name" value="TPR_rpt"/>
</dbReference>
<dbReference type="Gene3D" id="1.25.40.10">
    <property type="entry name" value="Tetratricopeptide repeat domain"/>
    <property type="match status" value="5"/>
</dbReference>
<accession>A0ABT2MZ40</accession>
<dbReference type="InterPro" id="IPR002151">
    <property type="entry name" value="Kinesin_light"/>
</dbReference>
<evidence type="ECO:0000313" key="13">
    <source>
        <dbReference type="EMBL" id="MCT7970032.1"/>
    </source>
</evidence>
<dbReference type="EMBL" id="JAMXFF010000070">
    <property type="protein sequence ID" value="MCT7970032.1"/>
    <property type="molecule type" value="Genomic_DNA"/>
</dbReference>
<keyword evidence="5" id="KW-0677">Repeat</keyword>
<keyword evidence="9" id="KW-0206">Cytoskeleton</keyword>
<feature type="repeat" description="TPR" evidence="10">
    <location>
        <begin position="265"/>
        <end position="298"/>
    </location>
</feature>
<keyword evidence="4" id="KW-0493">Microtubule</keyword>
<evidence type="ECO:0000256" key="2">
    <source>
        <dbReference type="ARBA" id="ARBA00009622"/>
    </source>
</evidence>
<evidence type="ECO:0000259" key="12">
    <source>
        <dbReference type="Pfam" id="PF12770"/>
    </source>
</evidence>
<evidence type="ECO:0000256" key="1">
    <source>
        <dbReference type="ARBA" id="ARBA00004245"/>
    </source>
</evidence>
<evidence type="ECO:0000256" key="4">
    <source>
        <dbReference type="ARBA" id="ARBA00022701"/>
    </source>
</evidence>
<dbReference type="SUPFAM" id="SSF81901">
    <property type="entry name" value="HCP-like"/>
    <property type="match status" value="1"/>
</dbReference>
<feature type="domain" description="CHAT" evidence="12">
    <location>
        <begin position="1258"/>
        <end position="1422"/>
    </location>
</feature>
<dbReference type="SMART" id="SM00028">
    <property type="entry name" value="TPR"/>
    <property type="match status" value="17"/>
</dbReference>
<dbReference type="Pfam" id="PF13374">
    <property type="entry name" value="TPR_10"/>
    <property type="match status" value="2"/>
</dbReference>
<proteinExistence type="inferred from homology"/>
<evidence type="ECO:0000256" key="7">
    <source>
        <dbReference type="ARBA" id="ARBA00023054"/>
    </source>
</evidence>
<organism evidence="13 14">
    <name type="scientific">Laspinema palackyanum D2a</name>
    <dbReference type="NCBI Taxonomy" id="2953684"/>
    <lineage>
        <taxon>Bacteria</taxon>
        <taxon>Bacillati</taxon>
        <taxon>Cyanobacteriota</taxon>
        <taxon>Cyanophyceae</taxon>
        <taxon>Oscillatoriophycideae</taxon>
        <taxon>Oscillatoriales</taxon>
        <taxon>Laspinemataceae</taxon>
        <taxon>Laspinema</taxon>
        <taxon>Laspinema palackyanum</taxon>
    </lineage>
</organism>
<gene>
    <name evidence="13" type="ORF">NG799_27340</name>
</gene>
<evidence type="ECO:0000256" key="10">
    <source>
        <dbReference type="PROSITE-ProRule" id="PRU00339"/>
    </source>
</evidence>
<feature type="repeat" description="TPR" evidence="10">
    <location>
        <begin position="349"/>
        <end position="382"/>
    </location>
</feature>
<dbReference type="PROSITE" id="PS50005">
    <property type="entry name" value="TPR"/>
    <property type="match status" value="2"/>
</dbReference>
<evidence type="ECO:0000256" key="3">
    <source>
        <dbReference type="ARBA" id="ARBA00022490"/>
    </source>
</evidence>
<dbReference type="InterPro" id="IPR024983">
    <property type="entry name" value="CHAT_dom"/>
</dbReference>
<dbReference type="InterPro" id="IPR011990">
    <property type="entry name" value="TPR-like_helical_dom_sf"/>
</dbReference>
<evidence type="ECO:0000256" key="11">
    <source>
        <dbReference type="SAM" id="MobiDB-lite"/>
    </source>
</evidence>